<dbReference type="STRING" id="657014.SAMN04488092_106113"/>
<dbReference type="InterPro" id="IPR000674">
    <property type="entry name" value="Ald_Oxase/Xan_DH_a/b"/>
</dbReference>
<dbReference type="EMBL" id="FOEP01000006">
    <property type="protein sequence ID" value="SEQ37927.1"/>
    <property type="molecule type" value="Genomic_DNA"/>
</dbReference>
<dbReference type="SMART" id="SM01008">
    <property type="entry name" value="Ald_Xan_dh_C"/>
    <property type="match status" value="1"/>
</dbReference>
<dbReference type="Gene3D" id="3.30.365.10">
    <property type="entry name" value="Aldehyde oxidase/xanthine dehydrogenase, molybdopterin binding domain"/>
    <property type="match status" value="4"/>
</dbReference>
<dbReference type="InterPro" id="IPR012368">
    <property type="entry name" value="OxRdtase_Mopterin-bd_su_IorB"/>
</dbReference>
<dbReference type="PIRSF" id="PIRSF036389">
    <property type="entry name" value="IOR_B"/>
    <property type="match status" value="1"/>
</dbReference>
<dbReference type="PANTHER" id="PTHR47495:SF2">
    <property type="entry name" value="ALDEHYDE DEHYDROGENASE"/>
    <property type="match status" value="1"/>
</dbReference>
<dbReference type="InterPro" id="IPR046867">
    <property type="entry name" value="AldOxase/xan_DH_MoCoBD2"/>
</dbReference>
<dbReference type="AlphaFoldDB" id="A0A1H9FJ64"/>
<dbReference type="InterPro" id="IPR037165">
    <property type="entry name" value="AldOxase/xan_DH_Mopterin-bd_sf"/>
</dbReference>
<evidence type="ECO:0000259" key="1">
    <source>
        <dbReference type="SMART" id="SM01008"/>
    </source>
</evidence>
<dbReference type="Pfam" id="PF02738">
    <property type="entry name" value="MoCoBD_1"/>
    <property type="match status" value="1"/>
</dbReference>
<dbReference type="RefSeq" id="WP_090269814.1">
    <property type="nucleotide sequence ID" value="NZ_FOEP01000006.1"/>
</dbReference>
<name>A0A1H9FJ64_9RHOB</name>
<evidence type="ECO:0000313" key="2">
    <source>
        <dbReference type="EMBL" id="SEQ37927.1"/>
    </source>
</evidence>
<evidence type="ECO:0000313" key="3">
    <source>
        <dbReference type="Proteomes" id="UP000198634"/>
    </source>
</evidence>
<sequence>MASIGKIARRSFLIGSAAIVGGVAFGVYKVKQPAPNPLHSDAGQTALTPYVLIDANGVTIITPRAEMGQGVHSTLAALVAEELDVAWEDITTLHGPPGQAYFNQAIMAAALPFKDYAKSEFVHSVGESLGQAGKLMSLQVTGGSSSMVDGYEKMRHAGATAREVLKLAAARRLGVPSAQLRTEGGQVIAPDGTRLSYVELAEEAARIEPPRVGLRDKSQWKYLGKPMPRVDMLAKSTGTATFGIDVRVPGQKFAALRVNPHLGGGMVSYDDSAARAMAGVEKIIPLEHGVAVVASNTWLAMQAVDAIEVDWKTSDNPADTAAVFAVLNAALDGKPNSTMRDDGDADTLPEGATEVTASYTLPYLAHATMEPMNATALYTGAALTVWCGNQAPVMVRKRCADAAGLEPEAVTVHTTFMGGGFGRRGETDYAVYAAQVAVAMQGTPVQLTWSREEDMRHDYYRPGAVARFRGAVKDGKAVLLDGQIAAQSATRQAGARLLGLPMGGPDKGHVEGAFDQPYLIPNYRVRGYLADLDIPVGFWRSVGNSFNGFFHDTFIDELAHAAGRDPMAFRLEMIEPVHAPSAAVLKAVADMSGWTGKTPDGIGRGVGFTYSFGTPVAQVIEVLDEGGTIRINRAWIAADVGTALDPQNVEAQLTGGMIFGLSAAVHGQITFDEGAVEQGNFPEYDALRMHNAPLPQVRILETGAHLSGVGEPGTPPSMPALANALFDLTGTRARSLPLEDQFNLLI</sequence>
<accession>A0A1H9FJ64</accession>
<dbReference type="OrthoDB" id="9767994at2"/>
<dbReference type="InterPro" id="IPR052516">
    <property type="entry name" value="N-heterocyclic_Hydroxylase"/>
</dbReference>
<gene>
    <name evidence="2" type="ORF">SAMN04488092_106113</name>
</gene>
<protein>
    <submittedName>
        <fullName evidence="2">Isoquinoline 1-oxidoreductase, beta subunit</fullName>
    </submittedName>
</protein>
<dbReference type="Proteomes" id="UP000198634">
    <property type="component" value="Unassembled WGS sequence"/>
</dbReference>
<dbReference type="PROSITE" id="PS51318">
    <property type="entry name" value="TAT"/>
    <property type="match status" value="1"/>
</dbReference>
<dbReference type="PANTHER" id="PTHR47495">
    <property type="entry name" value="ALDEHYDE DEHYDROGENASE"/>
    <property type="match status" value="1"/>
</dbReference>
<organism evidence="2 3">
    <name type="scientific">Thalassovita taeanensis</name>
    <dbReference type="NCBI Taxonomy" id="657014"/>
    <lineage>
        <taxon>Bacteria</taxon>
        <taxon>Pseudomonadati</taxon>
        <taxon>Pseudomonadota</taxon>
        <taxon>Alphaproteobacteria</taxon>
        <taxon>Rhodobacterales</taxon>
        <taxon>Roseobacteraceae</taxon>
        <taxon>Thalassovita</taxon>
    </lineage>
</organism>
<keyword evidence="3" id="KW-1185">Reference proteome</keyword>
<proteinExistence type="predicted"/>
<dbReference type="InterPro" id="IPR008274">
    <property type="entry name" value="AldOxase/xan_DH_MoCoBD1"/>
</dbReference>
<dbReference type="SUPFAM" id="SSF56003">
    <property type="entry name" value="Molybdenum cofactor-binding domain"/>
    <property type="match status" value="2"/>
</dbReference>
<reference evidence="2 3" key="1">
    <citation type="submission" date="2016-10" db="EMBL/GenBank/DDBJ databases">
        <authorList>
            <person name="de Groot N.N."/>
        </authorList>
    </citation>
    <scope>NUCLEOTIDE SEQUENCE [LARGE SCALE GENOMIC DNA]</scope>
    <source>
        <strain evidence="2 3">DSM 22007</strain>
    </source>
</reference>
<dbReference type="Pfam" id="PF20256">
    <property type="entry name" value="MoCoBD_2"/>
    <property type="match status" value="1"/>
</dbReference>
<feature type="domain" description="Aldehyde oxidase/xanthine dehydrogenase a/b hammerhead" evidence="1">
    <location>
        <begin position="237"/>
        <end position="315"/>
    </location>
</feature>
<dbReference type="GO" id="GO:0016491">
    <property type="term" value="F:oxidoreductase activity"/>
    <property type="evidence" value="ECO:0007669"/>
    <property type="project" value="InterPro"/>
</dbReference>
<dbReference type="InterPro" id="IPR006311">
    <property type="entry name" value="TAT_signal"/>
</dbReference>
<dbReference type="Gene3D" id="3.90.1170.50">
    <property type="entry name" value="Aldehyde oxidase/xanthine dehydrogenase, a/b hammerhead"/>
    <property type="match status" value="1"/>
</dbReference>